<accession>A0A1I1VI86</accession>
<proteinExistence type="inferred from homology"/>
<dbReference type="GO" id="GO:0016874">
    <property type="term" value="F:ligase activity"/>
    <property type="evidence" value="ECO:0007669"/>
    <property type="project" value="UniProtKB-UniRule"/>
</dbReference>
<evidence type="ECO:0000259" key="3">
    <source>
        <dbReference type="Pfam" id="PF10079"/>
    </source>
</evidence>
<protein>
    <recommendedName>
        <fullName evidence="2">Putative cysteine ligase BshC</fullName>
        <ecNumber evidence="2">6.-.-.-</ecNumber>
    </recommendedName>
</protein>
<evidence type="ECO:0000256" key="1">
    <source>
        <dbReference type="ARBA" id="ARBA00022598"/>
    </source>
</evidence>
<feature type="domain" description="Bacillithiol biosynthesis BshC N-terminal Rossmann-like" evidence="3">
    <location>
        <begin position="1"/>
        <end position="380"/>
    </location>
</feature>
<sequence>MHITPIKLQKQNALIDDYRRQDSTILEHFDYDPYSEETYLTRRQQLKQKQIDRDQLAEVLTNMNKRWNAPQHTYQNIERLKDENSVVVIGGQQAGLLTGPMYTINKIISIIQMAEQQEEKLEVPVIPVFWVAGEDHDFDEINHIHVQNENGFTKHILSQKVTDKTSVSDVEIDKDAAVQWIDELFQQLTETEHTKTLYETVCNCLDRSSSYVDFFVQVVYQLFGEEGIILVDSGAEELRDIERDHFITLIENQQEISRGVYTSIQQLNQKGYTISLEAAPDEAHLFYHKDNDRVLMVRHSDGDWSGKQNEISMTTEEMKETARHHPGLLSNNVVTRPVMQELLFPTLAFIGGPGEVGYWSALKSAFHAIGLEMPPVLPRLSLTFIDRHIDKSMQKYGISAEEAINQGTDAFKTKWLASQSSAPIHQVASEVRRAVGNVHEPLRELARETRSDLGDLADKNLYYLNENISYLENRIIKTIEEDYSKQLLEFDQVHQAVHPYNGLQERIWNPLFWLNANGIDFIKKIVREPCSFQDDHHAVYL</sequence>
<reference evidence="6" key="1">
    <citation type="submission" date="2016-10" db="EMBL/GenBank/DDBJ databases">
        <authorList>
            <person name="Varghese N."/>
            <person name="Submissions S."/>
        </authorList>
    </citation>
    <scope>NUCLEOTIDE SEQUENCE [LARGE SCALE GENOMIC DNA]</scope>
    <source>
        <strain evidence="6">DSM 22530</strain>
    </source>
</reference>
<dbReference type="AlphaFoldDB" id="A0A1I1VI86"/>
<dbReference type="STRING" id="640948.SAMN05216238_104265"/>
<keyword evidence="6" id="KW-1185">Reference proteome</keyword>
<dbReference type="OrthoDB" id="9765151at2"/>
<evidence type="ECO:0000313" key="6">
    <source>
        <dbReference type="Proteomes" id="UP000199474"/>
    </source>
</evidence>
<keyword evidence="1 2" id="KW-0436">Ligase</keyword>
<dbReference type="InterPro" id="IPR055398">
    <property type="entry name" value="Rossmann-like_BshC"/>
</dbReference>
<evidence type="ECO:0000256" key="2">
    <source>
        <dbReference type="HAMAP-Rule" id="MF_01867"/>
    </source>
</evidence>
<gene>
    <name evidence="2" type="primary">bshC</name>
    <name evidence="5" type="ORF">SAMN05216238_104265</name>
</gene>
<name>A0A1I1VI86_9BACI</name>
<dbReference type="InterPro" id="IPR011199">
    <property type="entry name" value="Bacillithiol_biosynth_BshC"/>
</dbReference>
<dbReference type="NCBIfam" id="TIGR03998">
    <property type="entry name" value="thiol_BshC"/>
    <property type="match status" value="1"/>
</dbReference>
<organism evidence="5 6">
    <name type="scientific">Lentibacillus persicus</name>
    <dbReference type="NCBI Taxonomy" id="640948"/>
    <lineage>
        <taxon>Bacteria</taxon>
        <taxon>Bacillati</taxon>
        <taxon>Bacillota</taxon>
        <taxon>Bacilli</taxon>
        <taxon>Bacillales</taxon>
        <taxon>Bacillaceae</taxon>
        <taxon>Lentibacillus</taxon>
    </lineage>
</organism>
<dbReference type="Pfam" id="PF24850">
    <property type="entry name" value="CC_BshC"/>
    <property type="match status" value="1"/>
</dbReference>
<comment type="function">
    <text evidence="2">Involved in bacillithiol (BSH) biosynthesis. May catalyze the last step of the pathway, the addition of cysteine to glucosamine malate (GlcN-Mal) to generate BSH.</text>
</comment>
<comment type="similarity">
    <text evidence="2">Belongs to the BshC family.</text>
</comment>
<dbReference type="HAMAP" id="MF_01867">
    <property type="entry name" value="BshC"/>
    <property type="match status" value="1"/>
</dbReference>
<evidence type="ECO:0000313" key="5">
    <source>
        <dbReference type="EMBL" id="SFD82691.1"/>
    </source>
</evidence>
<dbReference type="InterPro" id="IPR055399">
    <property type="entry name" value="CC_BshC"/>
</dbReference>
<feature type="domain" description="Bacillithiol biosynthesis BshC C-terminal coiled-coil" evidence="4">
    <location>
        <begin position="383"/>
        <end position="541"/>
    </location>
</feature>
<dbReference type="Proteomes" id="UP000199474">
    <property type="component" value="Unassembled WGS sequence"/>
</dbReference>
<dbReference type="EMBL" id="FOMR01000004">
    <property type="protein sequence ID" value="SFD82691.1"/>
    <property type="molecule type" value="Genomic_DNA"/>
</dbReference>
<dbReference type="PIRSF" id="PIRSF012535">
    <property type="entry name" value="UCP012535"/>
    <property type="match status" value="1"/>
</dbReference>
<dbReference type="RefSeq" id="WP_090083743.1">
    <property type="nucleotide sequence ID" value="NZ_FOMR01000004.1"/>
</dbReference>
<dbReference type="Pfam" id="PF10079">
    <property type="entry name" value="Rossmann-like_BshC"/>
    <property type="match status" value="1"/>
</dbReference>
<evidence type="ECO:0000259" key="4">
    <source>
        <dbReference type="Pfam" id="PF24850"/>
    </source>
</evidence>
<dbReference type="EC" id="6.-.-.-" evidence="2"/>